<gene>
    <name evidence="1" type="ORF">Acor_05690</name>
</gene>
<protein>
    <submittedName>
        <fullName evidence="1">Uncharacterized protein</fullName>
    </submittedName>
</protein>
<dbReference type="EMBL" id="BLAD01000036">
    <property type="protein sequence ID" value="GER98507.1"/>
    <property type="molecule type" value="Genomic_DNA"/>
</dbReference>
<comment type="caution">
    <text evidence="1">The sequence shown here is derived from an EMBL/GenBank/DDBJ whole genome shotgun (WGS) entry which is preliminary data.</text>
</comment>
<dbReference type="NCBIfam" id="NF040565">
    <property type="entry name" value="SCO2521_fam"/>
    <property type="match status" value="1"/>
</dbReference>
<organism evidence="1 2">
    <name type="scientific">Acrocarpospora corrugata</name>
    <dbReference type="NCBI Taxonomy" id="35763"/>
    <lineage>
        <taxon>Bacteria</taxon>
        <taxon>Bacillati</taxon>
        <taxon>Actinomycetota</taxon>
        <taxon>Actinomycetes</taxon>
        <taxon>Streptosporangiales</taxon>
        <taxon>Streptosporangiaceae</taxon>
        <taxon>Acrocarpospora</taxon>
    </lineage>
</organism>
<dbReference type="AlphaFoldDB" id="A0A5M3VVT0"/>
<dbReference type="RefSeq" id="WP_155334927.1">
    <property type="nucleotide sequence ID" value="NZ_BAAABN010000094.1"/>
</dbReference>
<name>A0A5M3VVT0_9ACTN</name>
<evidence type="ECO:0000313" key="1">
    <source>
        <dbReference type="EMBL" id="GER98507.1"/>
    </source>
</evidence>
<evidence type="ECO:0000313" key="2">
    <source>
        <dbReference type="Proteomes" id="UP000334990"/>
    </source>
</evidence>
<accession>A0A5M3VVT0</accession>
<dbReference type="InterPro" id="IPR049749">
    <property type="entry name" value="SCO2521-like"/>
</dbReference>
<dbReference type="Proteomes" id="UP000334990">
    <property type="component" value="Unassembled WGS sequence"/>
</dbReference>
<proteinExistence type="predicted"/>
<dbReference type="OrthoDB" id="3210171at2"/>
<keyword evidence="2" id="KW-1185">Reference proteome</keyword>
<sequence length="305" mass="33494">MLIMGEVRTGLLQNSAEIEERDHQTVLGLLAGERVRMSRRPIVYAVSPDLLTGVDCRLPSASNARIRGVGTLVSRATITGGRILQGSSYVRVVRGEVNHRLPWSHYLARPGVVEVLGKVSAPDLAGGFLAFGPPGEQLDLGSVSDRFMDVVQESALLDLRAPFRSDRTRLRWVAETGEPGVHFILGESTGRTLRLTHHGEFSPAVVDLCEDLALHDWLLTALLTIVQRARIGGASRPEVSARLAPAVDTLLHLWMPGARIHPSLAPLWENLERTPGFSRQWQSLVERVRDQLAVNTLALLRETNG</sequence>
<reference evidence="1 2" key="1">
    <citation type="submission" date="2019-10" db="EMBL/GenBank/DDBJ databases">
        <title>Whole genome shotgun sequence of Acrocarpospora corrugata NBRC 13972.</title>
        <authorList>
            <person name="Ichikawa N."/>
            <person name="Kimura A."/>
            <person name="Kitahashi Y."/>
            <person name="Komaki H."/>
            <person name="Oguchi A."/>
        </authorList>
    </citation>
    <scope>NUCLEOTIDE SEQUENCE [LARGE SCALE GENOMIC DNA]</scope>
    <source>
        <strain evidence="1 2">NBRC 13972</strain>
    </source>
</reference>